<dbReference type="SUPFAM" id="SSF53098">
    <property type="entry name" value="Ribonuclease H-like"/>
    <property type="match status" value="1"/>
</dbReference>
<dbReference type="InterPro" id="IPR002559">
    <property type="entry name" value="Transposase_11"/>
</dbReference>
<dbReference type="EMBL" id="CP029145">
    <property type="protein sequence ID" value="AWM33842.1"/>
    <property type="molecule type" value="Genomic_DNA"/>
</dbReference>
<reference evidence="3" key="1">
    <citation type="submission" date="2018-04" db="EMBL/GenBank/DDBJ databases">
        <title>Complete genome of Antarctic heterotrophic bacterium Hymenobacter nivis.</title>
        <authorList>
            <person name="Terashima M."/>
        </authorList>
    </citation>
    <scope>NUCLEOTIDE SEQUENCE [LARGE SCALE GENOMIC DNA]</scope>
    <source>
        <strain evidence="3">NBRC 111535</strain>
    </source>
</reference>
<evidence type="ECO:0000313" key="2">
    <source>
        <dbReference type="EMBL" id="AWM33842.1"/>
    </source>
</evidence>
<dbReference type="InterPro" id="IPR012337">
    <property type="entry name" value="RNaseH-like_sf"/>
</dbReference>
<feature type="domain" description="Transposase IS4-like" evidence="1">
    <location>
        <begin position="21"/>
        <end position="72"/>
    </location>
</feature>
<organism evidence="2 3">
    <name type="scientific">Hymenobacter nivis</name>
    <dbReference type="NCBI Taxonomy" id="1850093"/>
    <lineage>
        <taxon>Bacteria</taxon>
        <taxon>Pseudomonadati</taxon>
        <taxon>Bacteroidota</taxon>
        <taxon>Cytophagia</taxon>
        <taxon>Cytophagales</taxon>
        <taxon>Hymenobacteraceae</taxon>
        <taxon>Hymenobacter</taxon>
    </lineage>
</organism>
<protein>
    <recommendedName>
        <fullName evidence="1">Transposase IS4-like domain-containing protein</fullName>
    </recommendedName>
</protein>
<dbReference type="KEGG" id="hnv:DDQ68_14215"/>
<evidence type="ECO:0000259" key="1">
    <source>
        <dbReference type="Pfam" id="PF01609"/>
    </source>
</evidence>
<dbReference type="Proteomes" id="UP000245999">
    <property type="component" value="Chromosome"/>
</dbReference>
<sequence length="75" mass="8585">MPFGVKLSKLVATNGDIEWIMTNHLAAHLTRGMVIEAVQVRWQVEEFHRSFKQLTGSEKCQCHKATAQRNRLTCC</sequence>
<dbReference type="GO" id="GO:0006313">
    <property type="term" value="P:DNA transposition"/>
    <property type="evidence" value="ECO:0007669"/>
    <property type="project" value="InterPro"/>
</dbReference>
<dbReference type="AlphaFoldDB" id="A0A2Z3GNU0"/>
<dbReference type="Pfam" id="PF01609">
    <property type="entry name" value="DDE_Tnp_1"/>
    <property type="match status" value="1"/>
</dbReference>
<dbReference type="OrthoDB" id="930039at2"/>
<evidence type="ECO:0000313" key="3">
    <source>
        <dbReference type="Proteomes" id="UP000245999"/>
    </source>
</evidence>
<dbReference type="GO" id="GO:0004803">
    <property type="term" value="F:transposase activity"/>
    <property type="evidence" value="ECO:0007669"/>
    <property type="project" value="InterPro"/>
</dbReference>
<dbReference type="GO" id="GO:0003677">
    <property type="term" value="F:DNA binding"/>
    <property type="evidence" value="ECO:0007669"/>
    <property type="project" value="InterPro"/>
</dbReference>
<keyword evidence="3" id="KW-1185">Reference proteome</keyword>
<proteinExistence type="predicted"/>
<accession>A0A2Z3GNU0</accession>
<name>A0A2Z3GNU0_9BACT</name>
<gene>
    <name evidence="2" type="ORF">DDQ68_14215</name>
</gene>